<name>A0A1D1W142_RAMVA</name>
<accession>A0A1D1W142</accession>
<dbReference type="AlphaFoldDB" id="A0A1D1W142"/>
<sequence length="113" mass="11720">MTRTRWSSSSVFQYSTLPLSYSSRSTSLASRSKACRTASSISSEEKGTISRGSDFFFLSRASAPSPSPVASPPSPILGAVPNSPCASPSAVDAPCAKSLADGATAIAQIWIKM</sequence>
<gene>
    <name evidence="1" type="primary">RvY_16887</name>
    <name evidence="1" type="synonym">RvY_16887.2</name>
    <name evidence="1" type="ORF">RvY_16887-2</name>
</gene>
<evidence type="ECO:0000313" key="2">
    <source>
        <dbReference type="Proteomes" id="UP000186922"/>
    </source>
</evidence>
<proteinExistence type="predicted"/>
<comment type="caution">
    <text evidence="1">The sequence shown here is derived from an EMBL/GenBank/DDBJ whole genome shotgun (WGS) entry which is preliminary data.</text>
</comment>
<organism evidence="1 2">
    <name type="scientific">Ramazzottius varieornatus</name>
    <name type="common">Water bear</name>
    <name type="synonym">Tardigrade</name>
    <dbReference type="NCBI Taxonomy" id="947166"/>
    <lineage>
        <taxon>Eukaryota</taxon>
        <taxon>Metazoa</taxon>
        <taxon>Ecdysozoa</taxon>
        <taxon>Tardigrada</taxon>
        <taxon>Eutardigrada</taxon>
        <taxon>Parachela</taxon>
        <taxon>Hypsibioidea</taxon>
        <taxon>Ramazzottiidae</taxon>
        <taxon>Ramazzottius</taxon>
    </lineage>
</organism>
<protein>
    <submittedName>
        <fullName evidence="1">Uncharacterized protein</fullName>
    </submittedName>
</protein>
<dbReference type="EMBL" id="BDGG01000014">
    <property type="protein sequence ID" value="GAV06986.1"/>
    <property type="molecule type" value="Genomic_DNA"/>
</dbReference>
<reference evidence="1 2" key="1">
    <citation type="journal article" date="2016" name="Nat. Commun.">
        <title>Extremotolerant tardigrade genome and improved radiotolerance of human cultured cells by tardigrade-unique protein.</title>
        <authorList>
            <person name="Hashimoto T."/>
            <person name="Horikawa D.D."/>
            <person name="Saito Y."/>
            <person name="Kuwahara H."/>
            <person name="Kozuka-Hata H."/>
            <person name="Shin-I T."/>
            <person name="Minakuchi Y."/>
            <person name="Ohishi K."/>
            <person name="Motoyama A."/>
            <person name="Aizu T."/>
            <person name="Enomoto A."/>
            <person name="Kondo K."/>
            <person name="Tanaka S."/>
            <person name="Hara Y."/>
            <person name="Koshikawa S."/>
            <person name="Sagara H."/>
            <person name="Miura T."/>
            <person name="Yokobori S."/>
            <person name="Miyagawa K."/>
            <person name="Suzuki Y."/>
            <person name="Kubo T."/>
            <person name="Oyama M."/>
            <person name="Kohara Y."/>
            <person name="Fujiyama A."/>
            <person name="Arakawa K."/>
            <person name="Katayama T."/>
            <person name="Toyoda A."/>
            <person name="Kunieda T."/>
        </authorList>
    </citation>
    <scope>NUCLEOTIDE SEQUENCE [LARGE SCALE GENOMIC DNA]</scope>
    <source>
        <strain evidence="1 2">YOKOZUNA-1</strain>
    </source>
</reference>
<keyword evidence="2" id="KW-1185">Reference proteome</keyword>
<dbReference type="Proteomes" id="UP000186922">
    <property type="component" value="Unassembled WGS sequence"/>
</dbReference>
<evidence type="ECO:0000313" key="1">
    <source>
        <dbReference type="EMBL" id="GAV06986.1"/>
    </source>
</evidence>